<keyword evidence="4 5" id="KW-0413">Isomerase</keyword>
<dbReference type="Gene3D" id="3.10.50.40">
    <property type="match status" value="1"/>
</dbReference>
<evidence type="ECO:0000256" key="2">
    <source>
        <dbReference type="ARBA" id="ARBA00006577"/>
    </source>
</evidence>
<evidence type="ECO:0000313" key="10">
    <source>
        <dbReference type="Proteomes" id="UP000198942"/>
    </source>
</evidence>
<comment type="catalytic activity">
    <reaction evidence="1 5 6">
        <text>[protein]-peptidylproline (omega=180) = [protein]-peptidylproline (omega=0)</text>
        <dbReference type="Rhea" id="RHEA:16237"/>
        <dbReference type="Rhea" id="RHEA-COMP:10747"/>
        <dbReference type="Rhea" id="RHEA-COMP:10748"/>
        <dbReference type="ChEBI" id="CHEBI:83833"/>
        <dbReference type="ChEBI" id="CHEBI:83834"/>
        <dbReference type="EC" id="5.2.1.8"/>
    </reaction>
</comment>
<dbReference type="EC" id="5.2.1.8" evidence="6"/>
<evidence type="ECO:0000256" key="4">
    <source>
        <dbReference type="ARBA" id="ARBA00023235"/>
    </source>
</evidence>
<dbReference type="PANTHER" id="PTHR43811:SF19">
    <property type="entry name" value="39 KDA FK506-BINDING NUCLEAR PROTEIN"/>
    <property type="match status" value="1"/>
</dbReference>
<comment type="similarity">
    <text evidence="2 6">Belongs to the FKBP-type PPIase family.</text>
</comment>
<dbReference type="InterPro" id="IPR001179">
    <property type="entry name" value="PPIase_FKBP_dom"/>
</dbReference>
<dbReference type="SUPFAM" id="SSF54534">
    <property type="entry name" value="FKBP-like"/>
    <property type="match status" value="1"/>
</dbReference>
<organism evidence="9 10">
    <name type="scientific">Mucilaginibacter gossypiicola</name>
    <dbReference type="NCBI Taxonomy" id="551995"/>
    <lineage>
        <taxon>Bacteria</taxon>
        <taxon>Pseudomonadati</taxon>
        <taxon>Bacteroidota</taxon>
        <taxon>Sphingobacteriia</taxon>
        <taxon>Sphingobacteriales</taxon>
        <taxon>Sphingobacteriaceae</taxon>
        <taxon>Mucilaginibacter</taxon>
    </lineage>
</organism>
<gene>
    <name evidence="9" type="ORF">SAMN05192574_102556</name>
</gene>
<dbReference type="AlphaFoldDB" id="A0A1H8E1Y7"/>
<dbReference type="EMBL" id="FOCL01000002">
    <property type="protein sequence ID" value="SEN13599.1"/>
    <property type="molecule type" value="Genomic_DNA"/>
</dbReference>
<dbReference type="GO" id="GO:0003755">
    <property type="term" value="F:peptidyl-prolyl cis-trans isomerase activity"/>
    <property type="evidence" value="ECO:0007669"/>
    <property type="project" value="UniProtKB-UniRule"/>
</dbReference>
<sequence>MKKFLLFVFAPLVLLASCSKDKFDSAKQAATDDAAIKAYIGTDTAFHATADGSGVYYKIVTQGTGTKPSASSTVKVTYTGMLLNGTKFASNSTVTQSLSGFIAGWQSGLLYLQTGGRIILVIPSRDGYGNTAQDNIPKNSVLVFTIDLLSFS</sequence>
<evidence type="ECO:0000256" key="7">
    <source>
        <dbReference type="SAM" id="SignalP"/>
    </source>
</evidence>
<evidence type="ECO:0000256" key="5">
    <source>
        <dbReference type="PROSITE-ProRule" id="PRU00277"/>
    </source>
</evidence>
<evidence type="ECO:0000313" key="9">
    <source>
        <dbReference type="EMBL" id="SEN13599.1"/>
    </source>
</evidence>
<accession>A0A1H8E1Y7</accession>
<dbReference type="RefSeq" id="WP_091209837.1">
    <property type="nucleotide sequence ID" value="NZ_FOCL01000002.1"/>
</dbReference>
<dbReference type="PROSITE" id="PS51257">
    <property type="entry name" value="PROKAR_LIPOPROTEIN"/>
    <property type="match status" value="1"/>
</dbReference>
<dbReference type="Pfam" id="PF00254">
    <property type="entry name" value="FKBP_C"/>
    <property type="match status" value="1"/>
</dbReference>
<dbReference type="PROSITE" id="PS50059">
    <property type="entry name" value="FKBP_PPIASE"/>
    <property type="match status" value="1"/>
</dbReference>
<dbReference type="InterPro" id="IPR046357">
    <property type="entry name" value="PPIase_dom_sf"/>
</dbReference>
<protein>
    <recommendedName>
        <fullName evidence="6">Peptidyl-prolyl cis-trans isomerase</fullName>
        <ecNumber evidence="6">5.2.1.8</ecNumber>
    </recommendedName>
</protein>
<name>A0A1H8E1Y7_9SPHI</name>
<keyword evidence="7" id="KW-0732">Signal</keyword>
<dbReference type="PANTHER" id="PTHR43811">
    <property type="entry name" value="FKBP-TYPE PEPTIDYL-PROLYL CIS-TRANS ISOMERASE FKPA"/>
    <property type="match status" value="1"/>
</dbReference>
<evidence type="ECO:0000256" key="6">
    <source>
        <dbReference type="RuleBase" id="RU003915"/>
    </source>
</evidence>
<feature type="chain" id="PRO_5011599622" description="Peptidyl-prolyl cis-trans isomerase" evidence="7">
    <location>
        <begin position="20"/>
        <end position="152"/>
    </location>
</feature>
<reference evidence="10" key="1">
    <citation type="submission" date="2016-10" db="EMBL/GenBank/DDBJ databases">
        <authorList>
            <person name="Varghese N."/>
            <person name="Submissions S."/>
        </authorList>
    </citation>
    <scope>NUCLEOTIDE SEQUENCE [LARGE SCALE GENOMIC DNA]</scope>
    <source>
        <strain evidence="10">Gh-48</strain>
    </source>
</reference>
<feature type="signal peptide" evidence="7">
    <location>
        <begin position="1"/>
        <end position="19"/>
    </location>
</feature>
<proteinExistence type="inferred from homology"/>
<dbReference type="OrthoDB" id="669809at2"/>
<feature type="domain" description="PPIase FKBP-type" evidence="8">
    <location>
        <begin position="71"/>
        <end position="152"/>
    </location>
</feature>
<keyword evidence="3 5" id="KW-0697">Rotamase</keyword>
<dbReference type="STRING" id="551995.SAMN05192574_102556"/>
<evidence type="ECO:0000256" key="3">
    <source>
        <dbReference type="ARBA" id="ARBA00023110"/>
    </source>
</evidence>
<keyword evidence="10" id="KW-1185">Reference proteome</keyword>
<dbReference type="Proteomes" id="UP000198942">
    <property type="component" value="Unassembled WGS sequence"/>
</dbReference>
<evidence type="ECO:0000259" key="8">
    <source>
        <dbReference type="PROSITE" id="PS50059"/>
    </source>
</evidence>
<evidence type="ECO:0000256" key="1">
    <source>
        <dbReference type="ARBA" id="ARBA00000971"/>
    </source>
</evidence>